<dbReference type="EMBL" id="MLHJ01000015">
    <property type="protein sequence ID" value="OOF44508.1"/>
    <property type="molecule type" value="Genomic_DNA"/>
</dbReference>
<gene>
    <name evidence="2" type="ORF">BKK50_02395</name>
</gene>
<reference evidence="2 3" key="1">
    <citation type="submission" date="2016-10" db="EMBL/GenBank/DDBJ databases">
        <title>Rodentibacter gen. nov. and new species.</title>
        <authorList>
            <person name="Christensen H."/>
        </authorList>
    </citation>
    <scope>NUCLEOTIDE SEQUENCE [LARGE SCALE GENOMIC DNA]</scope>
    <source>
        <strain evidence="2 3">CCUG17206</strain>
    </source>
</reference>
<name>A0A1V3IQH8_9PAST</name>
<dbReference type="InterPro" id="IPR025238">
    <property type="entry name" value="DUF4184"/>
</dbReference>
<feature type="transmembrane region" description="Helical" evidence="1">
    <location>
        <begin position="53"/>
        <end position="76"/>
    </location>
</feature>
<sequence>MPFTLVHPAIIFPLSRCYFCFPGLVLGSMSSDFIYYLSGKPADGGHTVFQSEWLNLPLCLLFYAIYLTVLKTPLWANLPQRFSHKLPETRPLPYWKWLMIFLFSTWIGMLSHIFLDNFTHSTGYFVQIFPFLQKEIYIPIYKWLQYVGSAMGLIAIGTYLRIMARRYPHPQIRTVRQKQRFWMMVLLLSNLAFICWNIISPVALKQTGILIIRSIDCLCIVLCLIGFFESKRYS</sequence>
<feature type="transmembrane region" description="Helical" evidence="1">
    <location>
        <begin position="210"/>
        <end position="228"/>
    </location>
</feature>
<feature type="transmembrane region" description="Helical" evidence="1">
    <location>
        <begin position="97"/>
        <end position="115"/>
    </location>
</feature>
<keyword evidence="1" id="KW-1133">Transmembrane helix</keyword>
<dbReference type="OrthoDB" id="8481923at2"/>
<organism evidence="2 3">
    <name type="scientific">Rodentibacter rarus</name>
    <dbReference type="NCBI Taxonomy" id="1908260"/>
    <lineage>
        <taxon>Bacteria</taxon>
        <taxon>Pseudomonadati</taxon>
        <taxon>Pseudomonadota</taxon>
        <taxon>Gammaproteobacteria</taxon>
        <taxon>Pasteurellales</taxon>
        <taxon>Pasteurellaceae</taxon>
        <taxon>Rodentibacter</taxon>
    </lineage>
</organism>
<accession>A0A1V3IQH8</accession>
<feature type="transmembrane region" description="Helical" evidence="1">
    <location>
        <begin position="181"/>
        <end position="204"/>
    </location>
</feature>
<dbReference type="Pfam" id="PF13803">
    <property type="entry name" value="DUF4184"/>
    <property type="match status" value="1"/>
</dbReference>
<keyword evidence="3" id="KW-1185">Reference proteome</keyword>
<evidence type="ECO:0000256" key="1">
    <source>
        <dbReference type="SAM" id="Phobius"/>
    </source>
</evidence>
<dbReference type="Proteomes" id="UP000189433">
    <property type="component" value="Unassembled WGS sequence"/>
</dbReference>
<dbReference type="AlphaFoldDB" id="A0A1V3IQH8"/>
<keyword evidence="1" id="KW-0472">Membrane</keyword>
<evidence type="ECO:0000313" key="3">
    <source>
        <dbReference type="Proteomes" id="UP000189433"/>
    </source>
</evidence>
<feature type="transmembrane region" description="Helical" evidence="1">
    <location>
        <begin position="17"/>
        <end position="38"/>
    </location>
</feature>
<dbReference type="STRING" id="1908260.BKK50_02395"/>
<feature type="transmembrane region" description="Helical" evidence="1">
    <location>
        <begin position="143"/>
        <end position="160"/>
    </location>
</feature>
<protein>
    <submittedName>
        <fullName evidence="2">Uncharacterized protein</fullName>
    </submittedName>
</protein>
<comment type="caution">
    <text evidence="2">The sequence shown here is derived from an EMBL/GenBank/DDBJ whole genome shotgun (WGS) entry which is preliminary data.</text>
</comment>
<evidence type="ECO:0000313" key="2">
    <source>
        <dbReference type="EMBL" id="OOF44508.1"/>
    </source>
</evidence>
<proteinExistence type="predicted"/>
<keyword evidence="1" id="KW-0812">Transmembrane</keyword>
<dbReference type="RefSeq" id="WP_077414973.1">
    <property type="nucleotide sequence ID" value="NZ_MLHI01000115.1"/>
</dbReference>